<evidence type="ECO:0000313" key="1">
    <source>
        <dbReference type="EMBL" id="KKL56863.1"/>
    </source>
</evidence>
<dbReference type="EMBL" id="LAZR01030351">
    <property type="protein sequence ID" value="KKL56863.1"/>
    <property type="molecule type" value="Genomic_DNA"/>
</dbReference>
<organism evidence="1">
    <name type="scientific">marine sediment metagenome</name>
    <dbReference type="NCBI Taxonomy" id="412755"/>
    <lineage>
        <taxon>unclassified sequences</taxon>
        <taxon>metagenomes</taxon>
        <taxon>ecological metagenomes</taxon>
    </lineage>
</organism>
<sequence length="62" mass="7017">MPKYNVFVHSWDNAIYEVEADSAEEAIEVWWAQDDDEPKFTKGDIDVTHATLIETSVGDTDA</sequence>
<accession>A0A0F9D560</accession>
<proteinExistence type="predicted"/>
<name>A0A0F9D560_9ZZZZ</name>
<dbReference type="AlphaFoldDB" id="A0A0F9D560"/>
<comment type="caution">
    <text evidence="1">The sequence shown here is derived from an EMBL/GenBank/DDBJ whole genome shotgun (WGS) entry which is preliminary data.</text>
</comment>
<reference evidence="1" key="1">
    <citation type="journal article" date="2015" name="Nature">
        <title>Complex archaea that bridge the gap between prokaryotes and eukaryotes.</title>
        <authorList>
            <person name="Spang A."/>
            <person name="Saw J.H."/>
            <person name="Jorgensen S.L."/>
            <person name="Zaremba-Niedzwiedzka K."/>
            <person name="Martijn J."/>
            <person name="Lind A.E."/>
            <person name="van Eijk R."/>
            <person name="Schleper C."/>
            <person name="Guy L."/>
            <person name="Ettema T.J."/>
        </authorList>
    </citation>
    <scope>NUCLEOTIDE SEQUENCE</scope>
</reference>
<protein>
    <submittedName>
        <fullName evidence="1">Uncharacterized protein</fullName>
    </submittedName>
</protein>
<gene>
    <name evidence="1" type="ORF">LCGC14_2241160</name>
</gene>